<gene>
    <name evidence="20" type="primary">20209977</name>
    <name evidence="19" type="ORF">HELRODRAFT_185068</name>
</gene>
<evidence type="ECO:0000256" key="6">
    <source>
        <dbReference type="ARBA" id="ARBA00022622"/>
    </source>
</evidence>
<accession>T1FMC8</accession>
<evidence type="ECO:0000256" key="5">
    <source>
        <dbReference type="ARBA" id="ARBA00022553"/>
    </source>
</evidence>
<evidence type="ECO:0000256" key="18">
    <source>
        <dbReference type="SAM" id="SignalP"/>
    </source>
</evidence>
<evidence type="ECO:0000256" key="15">
    <source>
        <dbReference type="PIRSR" id="PIRSR601952-2"/>
    </source>
</evidence>
<evidence type="ECO:0000313" key="20">
    <source>
        <dbReference type="EnsemblMetazoa" id="HelroP185068"/>
    </source>
</evidence>
<dbReference type="InterPro" id="IPR001952">
    <property type="entry name" value="Alkaline_phosphatase"/>
</dbReference>
<feature type="active site" description="Phosphoserine intermediate" evidence="14">
    <location>
        <position position="142"/>
    </location>
</feature>
<evidence type="ECO:0000256" key="2">
    <source>
        <dbReference type="ARBA" id="ARBA00005984"/>
    </source>
</evidence>
<dbReference type="Proteomes" id="UP000015101">
    <property type="component" value="Unassembled WGS sequence"/>
</dbReference>
<feature type="binding site" evidence="15">
    <location>
        <position position="406"/>
    </location>
    <ligand>
        <name>Zn(2+)</name>
        <dbReference type="ChEBI" id="CHEBI:29105"/>
        <label>2</label>
    </ligand>
</feature>
<feature type="region of interest" description="Disordered" evidence="17">
    <location>
        <begin position="28"/>
        <end position="56"/>
    </location>
</feature>
<keyword evidence="10 15" id="KW-0460">Magnesium</keyword>
<dbReference type="InterPro" id="IPR017850">
    <property type="entry name" value="Alkaline_phosphatase_core_sf"/>
</dbReference>
<dbReference type="EC" id="3.1.3.1" evidence="3"/>
<dbReference type="Gene3D" id="3.40.720.10">
    <property type="entry name" value="Alkaline Phosphatase, subunit A"/>
    <property type="match status" value="1"/>
</dbReference>
<dbReference type="GO" id="GO:0098552">
    <property type="term" value="C:side of membrane"/>
    <property type="evidence" value="ECO:0007669"/>
    <property type="project" value="UniProtKB-KW"/>
</dbReference>
<feature type="binding site" evidence="15">
    <location>
        <position position="206"/>
    </location>
    <ligand>
        <name>Mg(2+)</name>
        <dbReference type="ChEBI" id="CHEBI:18420"/>
    </ligand>
</feature>
<dbReference type="GO" id="GO:0005886">
    <property type="term" value="C:plasma membrane"/>
    <property type="evidence" value="ECO:0000318"/>
    <property type="project" value="GO_Central"/>
</dbReference>
<evidence type="ECO:0000313" key="21">
    <source>
        <dbReference type="Proteomes" id="UP000015101"/>
    </source>
</evidence>
<dbReference type="EnsemblMetazoa" id="HelroT185068">
    <property type="protein sequence ID" value="HelroP185068"/>
    <property type="gene ID" value="HelroG185068"/>
</dbReference>
<dbReference type="PANTHER" id="PTHR11596">
    <property type="entry name" value="ALKALINE PHOSPHATASE"/>
    <property type="match status" value="1"/>
</dbReference>
<evidence type="ECO:0000256" key="13">
    <source>
        <dbReference type="ARBA" id="ARBA00023288"/>
    </source>
</evidence>
<evidence type="ECO:0000256" key="14">
    <source>
        <dbReference type="PIRSR" id="PIRSR601952-1"/>
    </source>
</evidence>
<evidence type="ECO:0000256" key="17">
    <source>
        <dbReference type="SAM" id="MobiDB-lite"/>
    </source>
</evidence>
<feature type="signal peptide" evidence="18">
    <location>
        <begin position="1"/>
        <end position="27"/>
    </location>
</feature>
<dbReference type="EMBL" id="AMQM01001337">
    <property type="status" value="NOT_ANNOTATED_CDS"/>
    <property type="molecule type" value="Genomic_DNA"/>
</dbReference>
<dbReference type="PRINTS" id="PR00113">
    <property type="entry name" value="ALKPHPHTASE"/>
</dbReference>
<keyword evidence="6" id="KW-0336">GPI-anchor</keyword>
<keyword evidence="7 15" id="KW-0479">Metal-binding</keyword>
<evidence type="ECO:0000313" key="19">
    <source>
        <dbReference type="EMBL" id="ESN96159.1"/>
    </source>
</evidence>
<reference evidence="21" key="1">
    <citation type="submission" date="2012-12" db="EMBL/GenBank/DDBJ databases">
        <authorList>
            <person name="Hellsten U."/>
            <person name="Grimwood J."/>
            <person name="Chapman J.A."/>
            <person name="Shapiro H."/>
            <person name="Aerts A."/>
            <person name="Otillar R.P."/>
            <person name="Terry A.Y."/>
            <person name="Boore J.L."/>
            <person name="Simakov O."/>
            <person name="Marletaz F."/>
            <person name="Cho S.-J."/>
            <person name="Edsinger-Gonzales E."/>
            <person name="Havlak P."/>
            <person name="Kuo D.-H."/>
            <person name="Larsson T."/>
            <person name="Lv J."/>
            <person name="Arendt D."/>
            <person name="Savage R."/>
            <person name="Osoegawa K."/>
            <person name="de Jong P."/>
            <person name="Lindberg D.R."/>
            <person name="Seaver E.C."/>
            <person name="Weisblat D.A."/>
            <person name="Putnam N.H."/>
            <person name="Grigoriev I.V."/>
            <person name="Rokhsar D.S."/>
        </authorList>
    </citation>
    <scope>NUCLEOTIDE SEQUENCE</scope>
</reference>
<comment type="cofactor">
    <cofactor evidence="15">
        <name>Zn(2+)</name>
        <dbReference type="ChEBI" id="CHEBI:29105"/>
    </cofactor>
    <text evidence="15">Binds 2 Zn(2+) ions.</text>
</comment>
<dbReference type="STRING" id="6412.T1FMC8"/>
<organism evidence="20 21">
    <name type="scientific">Helobdella robusta</name>
    <name type="common">Californian leech</name>
    <dbReference type="NCBI Taxonomy" id="6412"/>
    <lineage>
        <taxon>Eukaryota</taxon>
        <taxon>Metazoa</taxon>
        <taxon>Spiralia</taxon>
        <taxon>Lophotrochozoa</taxon>
        <taxon>Annelida</taxon>
        <taxon>Clitellata</taxon>
        <taxon>Hirudinea</taxon>
        <taxon>Rhynchobdellida</taxon>
        <taxon>Glossiphoniidae</taxon>
        <taxon>Helobdella</taxon>
    </lineage>
</organism>
<dbReference type="CTD" id="20209977"/>
<comment type="similarity">
    <text evidence="2 16">Belongs to the alkaline phosphatase family.</text>
</comment>
<reference evidence="20" key="3">
    <citation type="submission" date="2015-06" db="UniProtKB">
        <authorList>
            <consortium name="EnsemblMetazoa"/>
        </authorList>
    </citation>
    <scope>IDENTIFICATION</scope>
</reference>
<reference evidence="19 21" key="2">
    <citation type="journal article" date="2013" name="Nature">
        <title>Insights into bilaterian evolution from three spiralian genomes.</title>
        <authorList>
            <person name="Simakov O."/>
            <person name="Marletaz F."/>
            <person name="Cho S.J."/>
            <person name="Edsinger-Gonzales E."/>
            <person name="Havlak P."/>
            <person name="Hellsten U."/>
            <person name="Kuo D.H."/>
            <person name="Larsson T."/>
            <person name="Lv J."/>
            <person name="Arendt D."/>
            <person name="Savage R."/>
            <person name="Osoegawa K."/>
            <person name="de Jong P."/>
            <person name="Grimwood J."/>
            <person name="Chapman J.A."/>
            <person name="Shapiro H."/>
            <person name="Aerts A."/>
            <person name="Otillar R.P."/>
            <person name="Terry A.Y."/>
            <person name="Boore J.L."/>
            <person name="Grigoriev I.V."/>
            <person name="Lindberg D.R."/>
            <person name="Seaver E.C."/>
            <person name="Weisblat D.A."/>
            <person name="Putnam N.H."/>
            <person name="Rokhsar D.S."/>
        </authorList>
    </citation>
    <scope>NUCLEOTIDE SEQUENCE</scope>
</reference>
<feature type="binding site" evidence="15">
    <location>
        <position position="405"/>
    </location>
    <ligand>
        <name>Zn(2+)</name>
        <dbReference type="ChEBI" id="CHEBI:29105"/>
        <label>2</label>
    </ligand>
</feature>
<dbReference type="FunFam" id="3.40.720.10:FF:000008">
    <property type="entry name" value="Alkaline phosphatase"/>
    <property type="match status" value="1"/>
</dbReference>
<proteinExistence type="inferred from homology"/>
<dbReference type="GeneID" id="20209977"/>
<dbReference type="InParanoid" id="T1FMC8"/>
<sequence>MDRFKELILYSFLACLLSFNRQHGIYGETSDDHEHHHPHLEPPPDDHQPPYHQPWAGNDWAKLGRQRIEKISKTADNLKRNKAKNVILFLGDGMGLSTIAAARVYRAQREGLKHEKTYLTMETLPYAGLSRTYSVDRTTADSASTATAYLCGVKTNYGTLGVNEYVSLGSCDNYTDANRLKSSAVNSIDANKWVGVISTTRLTHASPAGNYANSPDRNWEGKVDSKCRDKVLDIAQQLVVGEKNRKIRVAMGGGVEMFIPKNESEHGHRGKRDDNRNLIKEWMGIREANKERYKFVKNKKEFDAANPANVDYLLGLFSYDHMSYEADRNRTEQPSLAEMTKKSLQLLSRSPNGYFLFVEGGRIDHAHHDTNAQRALIDTLSFDEAIRVALNMTNDNETLVVVTADHSHTLTLGGYGLSTESILGFSYSRGKDGKPFLQLHYANGPGFEDHRMVNGKEVPRKNLTGNPDLENIDFRQDTGIWLSDETHGGEDVAVYASGPWAHLFGSSEEETHIAHSTMFASCVGQYSKEKHCGARTRRG</sequence>
<keyword evidence="12" id="KW-0325">Glycoprotein</keyword>
<dbReference type="RefSeq" id="XP_009025388.1">
    <property type="nucleotide sequence ID" value="XM_009027140.1"/>
</dbReference>
<dbReference type="Pfam" id="PF00245">
    <property type="entry name" value="Alk_phosphatase"/>
    <property type="match status" value="1"/>
</dbReference>
<keyword evidence="5" id="KW-0597">Phosphoprotein</keyword>
<dbReference type="CDD" id="cd16012">
    <property type="entry name" value="ALP"/>
    <property type="match status" value="1"/>
</dbReference>
<feature type="chain" id="PRO_5010980863" description="alkaline phosphatase" evidence="18">
    <location>
        <begin position="28"/>
        <end position="539"/>
    </location>
</feature>
<dbReference type="PANTHER" id="PTHR11596:SF5">
    <property type="entry name" value="ALKALINE PHOSPHATASE"/>
    <property type="match status" value="1"/>
</dbReference>
<feature type="binding site" evidence="15">
    <location>
        <position position="368"/>
    </location>
    <ligand>
        <name>Zn(2+)</name>
        <dbReference type="ChEBI" id="CHEBI:29105"/>
        <label>2</label>
    </ligand>
</feature>
<dbReference type="FunCoup" id="T1FMC8">
    <property type="interactions" value="100"/>
</dbReference>
<evidence type="ECO:0000256" key="4">
    <source>
        <dbReference type="ARBA" id="ARBA00022475"/>
    </source>
</evidence>
<dbReference type="OrthoDB" id="5818554at2759"/>
<feature type="compositionally biased region" description="Basic and acidic residues" evidence="17">
    <location>
        <begin position="30"/>
        <end position="49"/>
    </location>
</feature>
<evidence type="ECO:0000256" key="1">
    <source>
        <dbReference type="ARBA" id="ARBA00004609"/>
    </source>
</evidence>
<keyword evidence="11" id="KW-0472">Membrane</keyword>
<evidence type="ECO:0000256" key="7">
    <source>
        <dbReference type="ARBA" id="ARBA00022723"/>
    </source>
</evidence>
<dbReference type="GO" id="GO:0046872">
    <property type="term" value="F:metal ion binding"/>
    <property type="evidence" value="ECO:0007669"/>
    <property type="project" value="UniProtKB-KW"/>
</dbReference>
<keyword evidence="13" id="KW-0449">Lipoprotein</keyword>
<feature type="binding site" evidence="15">
    <location>
        <position position="92"/>
    </location>
    <ligand>
        <name>Mg(2+)</name>
        <dbReference type="ChEBI" id="CHEBI:18420"/>
    </ligand>
</feature>
<keyword evidence="4" id="KW-1003">Cell membrane</keyword>
<keyword evidence="9 15" id="KW-0862">Zinc</keyword>
<feature type="binding site" evidence="15">
    <location>
        <position position="364"/>
    </location>
    <ligand>
        <name>Zn(2+)</name>
        <dbReference type="ChEBI" id="CHEBI:29105"/>
        <label>2</label>
    </ligand>
</feature>
<comment type="subcellular location">
    <subcellularLocation>
        <location evidence="1">Cell membrane</location>
        <topology evidence="1">Lipid-anchor</topology>
        <topology evidence="1">GPI-anchor</topology>
    </subcellularLocation>
</comment>
<keyword evidence="21" id="KW-1185">Reference proteome</keyword>
<keyword evidence="18" id="KW-0732">Signal</keyword>
<feature type="binding site" evidence="15">
    <location>
        <position position="92"/>
    </location>
    <ligand>
        <name>Zn(2+)</name>
        <dbReference type="ChEBI" id="CHEBI:29105"/>
        <label>2</label>
    </ligand>
</feature>
<evidence type="ECO:0000256" key="9">
    <source>
        <dbReference type="ARBA" id="ARBA00022833"/>
    </source>
</evidence>
<dbReference type="EMBL" id="KB097495">
    <property type="protein sequence ID" value="ESN96159.1"/>
    <property type="molecule type" value="Genomic_DNA"/>
</dbReference>
<evidence type="ECO:0000256" key="10">
    <source>
        <dbReference type="ARBA" id="ARBA00022842"/>
    </source>
</evidence>
<evidence type="ECO:0000256" key="12">
    <source>
        <dbReference type="ARBA" id="ARBA00023180"/>
    </source>
</evidence>
<feature type="binding site" evidence="15">
    <location>
        <position position="204"/>
    </location>
    <ligand>
        <name>Mg(2+)</name>
        <dbReference type="ChEBI" id="CHEBI:18420"/>
    </ligand>
</feature>
<feature type="binding site" evidence="15">
    <location>
        <position position="487"/>
    </location>
    <ligand>
        <name>Zn(2+)</name>
        <dbReference type="ChEBI" id="CHEBI:29105"/>
        <label>2</label>
    </ligand>
</feature>
<name>T1FMC8_HELRO</name>
<dbReference type="KEGG" id="hro:HELRODRAFT_185068"/>
<dbReference type="eggNOG" id="KOG4126">
    <property type="taxonomic scope" value="Eukaryota"/>
</dbReference>
<evidence type="ECO:0000256" key="8">
    <source>
        <dbReference type="ARBA" id="ARBA00022801"/>
    </source>
</evidence>
<comment type="cofactor">
    <cofactor evidence="15">
        <name>Mg(2+)</name>
        <dbReference type="ChEBI" id="CHEBI:18420"/>
    </cofactor>
    <text evidence="15">Binds 1 Mg(2+) ion.</text>
</comment>
<keyword evidence="8" id="KW-0378">Hydrolase</keyword>
<dbReference type="HOGENOM" id="CLU_008539_4_0_1"/>
<dbReference type="SUPFAM" id="SSF53649">
    <property type="entry name" value="Alkaline phosphatase-like"/>
    <property type="match status" value="1"/>
</dbReference>
<feature type="binding site" evidence="15">
    <location>
        <position position="359"/>
    </location>
    <ligand>
        <name>Mg(2+)</name>
        <dbReference type="ChEBI" id="CHEBI:18420"/>
    </ligand>
</feature>
<dbReference type="GO" id="GO:0004035">
    <property type="term" value="F:alkaline phosphatase activity"/>
    <property type="evidence" value="ECO:0000318"/>
    <property type="project" value="GO_Central"/>
</dbReference>
<evidence type="ECO:0000256" key="3">
    <source>
        <dbReference type="ARBA" id="ARBA00012647"/>
    </source>
</evidence>
<protein>
    <recommendedName>
        <fullName evidence="3">alkaline phosphatase</fullName>
        <ecNumber evidence="3">3.1.3.1</ecNumber>
    </recommendedName>
</protein>
<evidence type="ECO:0000256" key="11">
    <source>
        <dbReference type="ARBA" id="ARBA00023136"/>
    </source>
</evidence>
<dbReference type="SMART" id="SM00098">
    <property type="entry name" value="alkPPc"/>
    <property type="match status" value="1"/>
</dbReference>
<evidence type="ECO:0000256" key="16">
    <source>
        <dbReference type="RuleBase" id="RU003946"/>
    </source>
</evidence>
<dbReference type="AlphaFoldDB" id="T1FMC8"/>